<dbReference type="InterPro" id="IPR017452">
    <property type="entry name" value="GPCR_Rhodpsn_7TM"/>
</dbReference>
<accession>A0A9Q1CCY8</accession>
<gene>
    <name evidence="11" type="ORF">HOLleu_09464</name>
</gene>
<dbReference type="PROSITE" id="PS50262">
    <property type="entry name" value="G_PROTEIN_RECEP_F1_2"/>
    <property type="match status" value="1"/>
</dbReference>
<keyword evidence="5" id="KW-0297">G-protein coupled receptor</keyword>
<organism evidence="11 12">
    <name type="scientific">Holothuria leucospilota</name>
    <name type="common">Black long sea cucumber</name>
    <name type="synonym">Mertensiothuria leucospilota</name>
    <dbReference type="NCBI Taxonomy" id="206669"/>
    <lineage>
        <taxon>Eukaryota</taxon>
        <taxon>Metazoa</taxon>
        <taxon>Echinodermata</taxon>
        <taxon>Eleutherozoa</taxon>
        <taxon>Echinozoa</taxon>
        <taxon>Holothuroidea</taxon>
        <taxon>Aspidochirotacea</taxon>
        <taxon>Aspidochirotida</taxon>
        <taxon>Holothuriidae</taxon>
        <taxon>Holothuria</taxon>
    </lineage>
</organism>
<dbReference type="PRINTS" id="PR00237">
    <property type="entry name" value="GPCRRHODOPSN"/>
</dbReference>
<evidence type="ECO:0000256" key="4">
    <source>
        <dbReference type="ARBA" id="ARBA00022989"/>
    </source>
</evidence>
<comment type="caution">
    <text evidence="11">The sequence shown here is derived from an EMBL/GenBank/DDBJ whole genome shotgun (WGS) entry which is preliminary data.</text>
</comment>
<dbReference type="PANTHER" id="PTHR24228:SF72">
    <property type="entry name" value="G-PROTEIN COUPLED RECEPTORS FAMILY 1 PROFILE DOMAIN-CONTAINING PROTEIN"/>
    <property type="match status" value="1"/>
</dbReference>
<dbReference type="Proteomes" id="UP001152320">
    <property type="component" value="Chromosome 4"/>
</dbReference>
<keyword evidence="12" id="KW-1185">Reference proteome</keyword>
<reference evidence="11" key="1">
    <citation type="submission" date="2021-10" db="EMBL/GenBank/DDBJ databases">
        <title>Tropical sea cucumber genome reveals ecological adaptation and Cuvierian tubules defense mechanism.</title>
        <authorList>
            <person name="Chen T."/>
        </authorList>
    </citation>
    <scope>NUCLEOTIDE SEQUENCE</scope>
    <source>
        <strain evidence="11">Nanhai2018</strain>
        <tissue evidence="11">Muscle</tissue>
    </source>
</reference>
<dbReference type="PANTHER" id="PTHR24228">
    <property type="entry name" value="B2 BRADYKININ RECEPTOR/ANGIOTENSIN II RECEPTOR"/>
    <property type="match status" value="1"/>
</dbReference>
<keyword evidence="6 9" id="KW-0472">Membrane</keyword>
<feature type="transmembrane region" description="Helical" evidence="9">
    <location>
        <begin position="103"/>
        <end position="125"/>
    </location>
</feature>
<dbReference type="GO" id="GO:0005886">
    <property type="term" value="C:plasma membrane"/>
    <property type="evidence" value="ECO:0007669"/>
    <property type="project" value="UniProtKB-SubCell"/>
</dbReference>
<keyword evidence="7 11" id="KW-0675">Receptor</keyword>
<dbReference type="AlphaFoldDB" id="A0A9Q1CCY8"/>
<keyword evidence="2" id="KW-1003">Cell membrane</keyword>
<dbReference type="InterPro" id="IPR000276">
    <property type="entry name" value="GPCR_Rhodpsn"/>
</dbReference>
<evidence type="ECO:0000256" key="2">
    <source>
        <dbReference type="ARBA" id="ARBA00022475"/>
    </source>
</evidence>
<evidence type="ECO:0000256" key="3">
    <source>
        <dbReference type="ARBA" id="ARBA00022692"/>
    </source>
</evidence>
<keyword evidence="3 9" id="KW-0812">Transmembrane</keyword>
<evidence type="ECO:0000256" key="9">
    <source>
        <dbReference type="SAM" id="Phobius"/>
    </source>
</evidence>
<feature type="transmembrane region" description="Helical" evidence="9">
    <location>
        <begin position="203"/>
        <end position="220"/>
    </location>
</feature>
<dbReference type="Pfam" id="PF00001">
    <property type="entry name" value="7tm_1"/>
    <property type="match status" value="1"/>
</dbReference>
<keyword evidence="8" id="KW-0807">Transducer</keyword>
<evidence type="ECO:0000313" key="12">
    <source>
        <dbReference type="Proteomes" id="UP001152320"/>
    </source>
</evidence>
<sequence length="357" mass="39921">MGVLSNETDSSSCEKSSSQEYVFEDPTQRMICAVILCFVSLVGLPGNSLVILSVFLYKKLQNRTNIFVVNLALADFLTCLLLPFQVVALLYDSWPLSDHLCKVVATIILVGQGSSVASLAVIAFTRFYIITKPRKKYENLFSKVNMAFMFIGAWLVPFLLIFFPPLFGIGHIGYSPRYRICSADSSHPLAEIYNIIGSGFGEFPGLAVIIVCYVKIYLFVRASSRDVINRARTSSMKMAKRPNLPPNQMEEAVFRRQLQVTKNLFIVVCSYIICIMPFGLVCVIPAETYPAIPWISVLLMINSCVNPIIYGLKHPQFKEVFRPILTCSWMKVSKSSLLISMSSKLGSWHGRSGRTSS</sequence>
<evidence type="ECO:0000313" key="11">
    <source>
        <dbReference type="EMBL" id="KAJ8042651.1"/>
    </source>
</evidence>
<evidence type="ECO:0000256" key="7">
    <source>
        <dbReference type="ARBA" id="ARBA00023170"/>
    </source>
</evidence>
<evidence type="ECO:0000256" key="8">
    <source>
        <dbReference type="ARBA" id="ARBA00023224"/>
    </source>
</evidence>
<feature type="transmembrane region" description="Helical" evidence="9">
    <location>
        <begin position="146"/>
        <end position="167"/>
    </location>
</feature>
<dbReference type="GO" id="GO:0004930">
    <property type="term" value="F:G protein-coupled receptor activity"/>
    <property type="evidence" value="ECO:0007669"/>
    <property type="project" value="UniProtKB-KW"/>
</dbReference>
<dbReference type="SMART" id="SM01381">
    <property type="entry name" value="7TM_GPCR_Srsx"/>
    <property type="match status" value="1"/>
</dbReference>
<dbReference type="EMBL" id="JAIZAY010000004">
    <property type="protein sequence ID" value="KAJ8042651.1"/>
    <property type="molecule type" value="Genomic_DNA"/>
</dbReference>
<protein>
    <submittedName>
        <fullName evidence="11">Alpha-1A adrenergic receptor</fullName>
    </submittedName>
</protein>
<keyword evidence="4 9" id="KW-1133">Transmembrane helix</keyword>
<evidence type="ECO:0000256" key="1">
    <source>
        <dbReference type="ARBA" id="ARBA00004651"/>
    </source>
</evidence>
<dbReference type="CDD" id="cd00637">
    <property type="entry name" value="7tm_classA_rhodopsin-like"/>
    <property type="match status" value="1"/>
</dbReference>
<evidence type="ECO:0000256" key="5">
    <source>
        <dbReference type="ARBA" id="ARBA00023040"/>
    </source>
</evidence>
<dbReference type="SUPFAM" id="SSF81321">
    <property type="entry name" value="Family A G protein-coupled receptor-like"/>
    <property type="match status" value="1"/>
</dbReference>
<feature type="transmembrane region" description="Helical" evidence="9">
    <location>
        <begin position="264"/>
        <end position="286"/>
    </location>
</feature>
<name>A0A9Q1CCY8_HOLLE</name>
<dbReference type="OrthoDB" id="10044919at2759"/>
<dbReference type="Gene3D" id="1.20.1070.10">
    <property type="entry name" value="Rhodopsin 7-helix transmembrane proteins"/>
    <property type="match status" value="1"/>
</dbReference>
<evidence type="ECO:0000259" key="10">
    <source>
        <dbReference type="PROSITE" id="PS50262"/>
    </source>
</evidence>
<feature type="transmembrane region" description="Helical" evidence="9">
    <location>
        <begin position="292"/>
        <end position="312"/>
    </location>
</feature>
<proteinExistence type="predicted"/>
<feature type="domain" description="G-protein coupled receptors family 1 profile" evidence="10">
    <location>
        <begin position="46"/>
        <end position="310"/>
    </location>
</feature>
<feature type="transmembrane region" description="Helical" evidence="9">
    <location>
        <begin position="68"/>
        <end position="91"/>
    </location>
</feature>
<comment type="subcellular location">
    <subcellularLocation>
        <location evidence="1">Cell membrane</location>
        <topology evidence="1">Multi-pass membrane protein</topology>
    </subcellularLocation>
</comment>
<feature type="transmembrane region" description="Helical" evidence="9">
    <location>
        <begin position="33"/>
        <end position="56"/>
    </location>
</feature>
<evidence type="ECO:0000256" key="6">
    <source>
        <dbReference type="ARBA" id="ARBA00023136"/>
    </source>
</evidence>